<evidence type="ECO:0000313" key="3">
    <source>
        <dbReference type="EMBL" id="WAC02573.1"/>
    </source>
</evidence>
<feature type="compositionally biased region" description="Polar residues" evidence="1">
    <location>
        <begin position="248"/>
        <end position="260"/>
    </location>
</feature>
<gene>
    <name evidence="3" type="ORF">N7U66_02415</name>
</gene>
<feature type="chain" id="PRO_5039221743" description="Sperm nuclear basic protein PL-I" evidence="2">
    <location>
        <begin position="21"/>
        <end position="310"/>
    </location>
</feature>
<accession>A0A9E8MW35</accession>
<feature type="compositionally biased region" description="Polar residues" evidence="1">
    <location>
        <begin position="217"/>
        <end position="233"/>
    </location>
</feature>
<evidence type="ECO:0000256" key="2">
    <source>
        <dbReference type="SAM" id="SignalP"/>
    </source>
</evidence>
<name>A0A9E8MW35_9FLAO</name>
<evidence type="ECO:0008006" key="5">
    <source>
        <dbReference type="Google" id="ProtNLM"/>
    </source>
</evidence>
<dbReference type="Proteomes" id="UP001164705">
    <property type="component" value="Chromosome"/>
</dbReference>
<proteinExistence type="predicted"/>
<feature type="compositionally biased region" description="Polar residues" evidence="1">
    <location>
        <begin position="289"/>
        <end position="310"/>
    </location>
</feature>
<keyword evidence="2" id="KW-0732">Signal</keyword>
<feature type="region of interest" description="Disordered" evidence="1">
    <location>
        <begin position="209"/>
        <end position="310"/>
    </location>
</feature>
<feature type="compositionally biased region" description="Low complexity" evidence="1">
    <location>
        <begin position="261"/>
        <end position="288"/>
    </location>
</feature>
<dbReference type="KEGG" id="lnu:N7U66_02415"/>
<evidence type="ECO:0000313" key="4">
    <source>
        <dbReference type="Proteomes" id="UP001164705"/>
    </source>
</evidence>
<evidence type="ECO:0000256" key="1">
    <source>
        <dbReference type="SAM" id="MobiDB-lite"/>
    </source>
</evidence>
<organism evidence="3 4">
    <name type="scientific">Lacinutrix neustonica</name>
    <dbReference type="NCBI Taxonomy" id="2980107"/>
    <lineage>
        <taxon>Bacteria</taxon>
        <taxon>Pseudomonadati</taxon>
        <taxon>Bacteroidota</taxon>
        <taxon>Flavobacteriia</taxon>
        <taxon>Flavobacteriales</taxon>
        <taxon>Flavobacteriaceae</taxon>
        <taxon>Lacinutrix</taxon>
    </lineage>
</organism>
<reference evidence="3" key="1">
    <citation type="submission" date="2022-11" db="EMBL/GenBank/DDBJ databases">
        <title>Lacinutrix neustonica HL-RS19T sp. nov., isolated from the surface microlayer sample of brackish Lake Shihwa.</title>
        <authorList>
            <person name="Choi J.Y."/>
            <person name="Hwang C.Y."/>
        </authorList>
    </citation>
    <scope>NUCLEOTIDE SEQUENCE</scope>
    <source>
        <strain evidence="3">HL-RS19</strain>
    </source>
</reference>
<dbReference type="RefSeq" id="WP_267677170.1">
    <property type="nucleotide sequence ID" value="NZ_CP113088.1"/>
</dbReference>
<dbReference type="EMBL" id="CP113088">
    <property type="protein sequence ID" value="WAC02573.1"/>
    <property type="molecule type" value="Genomic_DNA"/>
</dbReference>
<sequence>MKQLMYFLSALLLTSITVNAEAINKEETSETIVSSYRGYGKSFIFNEQGIEFSVYADGQFDFYMPNYGPKVNVSIGSPNVNISFNSGYDYSAYVQYDEYGAIIQIENTPIYYDYYGRITQAGDIYINYNNRGFITRVGGLYVHYNRYNTFDHCTGYINVYNRGYVYRPWHRYYAIPAYNHCVVYNRPYRQHYTPIRYRYNRPYTNNYRRTTAVASRRGNTISRNRSYASNTNGRTRASSPTRTRTRDNVSTPRTRGNNSVSTPRTRGNTSSPRTRGTTSTTTPRTGGNASTPRTRGNSTTPNTESAIKHS</sequence>
<protein>
    <recommendedName>
        <fullName evidence="5">Sperm nuclear basic protein PL-I</fullName>
    </recommendedName>
</protein>
<dbReference type="AlphaFoldDB" id="A0A9E8MW35"/>
<keyword evidence="4" id="KW-1185">Reference proteome</keyword>
<feature type="signal peptide" evidence="2">
    <location>
        <begin position="1"/>
        <end position="20"/>
    </location>
</feature>